<keyword evidence="6" id="KW-1185">Reference proteome</keyword>
<dbReference type="InterPro" id="IPR023614">
    <property type="entry name" value="Porin_dom_sf"/>
</dbReference>
<dbReference type="GO" id="GO:0016020">
    <property type="term" value="C:membrane"/>
    <property type="evidence" value="ECO:0007669"/>
    <property type="project" value="InterPro"/>
</dbReference>
<dbReference type="AlphaFoldDB" id="A0A1H2NE47"/>
<organism evidence="5 6">
    <name type="scientific">Pseudomonas sihuiensis</name>
    <dbReference type="NCBI Taxonomy" id="1274359"/>
    <lineage>
        <taxon>Bacteria</taxon>
        <taxon>Pseudomonadati</taxon>
        <taxon>Pseudomonadota</taxon>
        <taxon>Gammaproteobacteria</taxon>
        <taxon>Pseudomonadales</taxon>
        <taxon>Pseudomonadaceae</taxon>
        <taxon>Pseudomonas</taxon>
    </lineage>
</organism>
<dbReference type="GeneID" id="300418760"/>
<gene>
    <name evidence="5" type="ORF">SAMN05216363_5149</name>
</gene>
<feature type="signal peptide" evidence="4">
    <location>
        <begin position="1"/>
        <end position="24"/>
    </location>
</feature>
<reference evidence="6" key="1">
    <citation type="submission" date="2016-10" db="EMBL/GenBank/DDBJ databases">
        <authorList>
            <person name="Varghese N."/>
            <person name="Submissions S."/>
        </authorList>
    </citation>
    <scope>NUCLEOTIDE SEQUENCE [LARGE SCALE GENOMIC DNA]</scope>
    <source>
        <strain evidence="6">KCTC 32246</strain>
    </source>
</reference>
<dbReference type="PANTHER" id="PTHR34596:SF2">
    <property type="entry name" value="CHITOPORIN"/>
    <property type="match status" value="1"/>
</dbReference>
<keyword evidence="2" id="KW-0813">Transport</keyword>
<evidence type="ECO:0000256" key="4">
    <source>
        <dbReference type="SAM" id="SignalP"/>
    </source>
</evidence>
<dbReference type="Pfam" id="PF03573">
    <property type="entry name" value="OprD"/>
    <property type="match status" value="1"/>
</dbReference>
<evidence type="ECO:0000313" key="6">
    <source>
        <dbReference type="Proteomes" id="UP000198675"/>
    </source>
</evidence>
<dbReference type="InterPro" id="IPR005318">
    <property type="entry name" value="OM_porin_bac"/>
</dbReference>
<keyword evidence="3 4" id="KW-0732">Signal</keyword>
<protein>
    <submittedName>
        <fullName evidence="5">Outer membrane porin, OprD family</fullName>
    </submittedName>
</protein>
<comment type="similarity">
    <text evidence="1">Belongs to the outer membrane porin (Opr) (TC 1.B.25) family.</text>
</comment>
<accession>A0A1H2NE47</accession>
<dbReference type="RefSeq" id="WP_092380244.1">
    <property type="nucleotide sequence ID" value="NZ_LT629797.1"/>
</dbReference>
<feature type="chain" id="PRO_5009281478" evidence="4">
    <location>
        <begin position="25"/>
        <end position="447"/>
    </location>
</feature>
<dbReference type="EMBL" id="LT629797">
    <property type="protein sequence ID" value="SDV03365.1"/>
    <property type="molecule type" value="Genomic_DNA"/>
</dbReference>
<dbReference type="Gene3D" id="2.40.160.10">
    <property type="entry name" value="Porin"/>
    <property type="match status" value="1"/>
</dbReference>
<dbReference type="Proteomes" id="UP000198675">
    <property type="component" value="Chromosome I"/>
</dbReference>
<evidence type="ECO:0000256" key="3">
    <source>
        <dbReference type="ARBA" id="ARBA00022729"/>
    </source>
</evidence>
<sequence length="447" mass="49721">MKKSPLTMAIISALAFGASAMAQASEPQASEGFIEGSSLNILNRNFYFNRDFRKGEARVLPNGERSSYTEAWAHGIMANFESGFTQGTVGFGIDAYAGLGLKLDTGDGRYGPGGSVNMFPVDSDDRAEDSYSKVGAAVKARFADTVVKAGDVFPTTPVVHYGDSRLLPQSFKGVTVVNESIEGLTLQGGRLHAMSQPQESTSRGDFATFYAGQVDSPWVGYFGGDYELNDNLGFSLYSSRLKDAWDQYYAGMWWTYPLSEDLSLFGGLNYYNATDEGKKQLGDFSNNIYSGSIGVKYGAHRVALSHQRNNGDDDFDYLRQSDSIFLDNSLQYSDFNSPKERSWMVRYDLDMADFGVPGLSFMARYARGSDADYSNANSTYMRRDDTTGNPLTDQKRWERDFEVKYVFLEGSLKDLSVRVRQMTTRATAYESDLDEVRVIVEYPLQVL</sequence>
<dbReference type="PANTHER" id="PTHR34596">
    <property type="entry name" value="CHITOPORIN"/>
    <property type="match status" value="1"/>
</dbReference>
<name>A0A1H2NE47_9PSED</name>
<evidence type="ECO:0000256" key="2">
    <source>
        <dbReference type="ARBA" id="ARBA00022448"/>
    </source>
</evidence>
<evidence type="ECO:0000256" key="1">
    <source>
        <dbReference type="ARBA" id="ARBA00009075"/>
    </source>
</evidence>
<dbReference type="GO" id="GO:0015288">
    <property type="term" value="F:porin activity"/>
    <property type="evidence" value="ECO:0007669"/>
    <property type="project" value="TreeGrafter"/>
</dbReference>
<proteinExistence type="inferred from homology"/>
<evidence type="ECO:0000313" key="5">
    <source>
        <dbReference type="EMBL" id="SDV03365.1"/>
    </source>
</evidence>